<dbReference type="InterPro" id="IPR008984">
    <property type="entry name" value="SMAD_FHA_dom_sf"/>
</dbReference>
<evidence type="ECO:0000256" key="6">
    <source>
        <dbReference type="SAM" id="Coils"/>
    </source>
</evidence>
<dbReference type="SUPFAM" id="SSF52540">
    <property type="entry name" value="P-loop containing nucleoside triphosphate hydrolases"/>
    <property type="match status" value="1"/>
</dbReference>
<dbReference type="Gene3D" id="6.10.250.2520">
    <property type="match status" value="1"/>
</dbReference>
<dbReference type="Gene3D" id="3.40.850.10">
    <property type="entry name" value="Kinesin motor domain"/>
    <property type="match status" value="1"/>
</dbReference>
<keyword evidence="1 5" id="KW-0547">Nucleotide-binding</keyword>
<evidence type="ECO:0000256" key="5">
    <source>
        <dbReference type="PROSITE-ProRule" id="PRU00283"/>
    </source>
</evidence>
<dbReference type="GO" id="GO:0003777">
    <property type="term" value="F:microtubule motor activity"/>
    <property type="evidence" value="ECO:0007669"/>
    <property type="project" value="InterPro"/>
</dbReference>
<dbReference type="InterPro" id="IPR000253">
    <property type="entry name" value="FHA_dom"/>
</dbReference>
<dbReference type="InterPro" id="IPR035892">
    <property type="entry name" value="C2_domain_sf"/>
</dbReference>
<evidence type="ECO:0000256" key="1">
    <source>
        <dbReference type="ARBA" id="ARBA00022741"/>
    </source>
</evidence>
<organism evidence="8 9">
    <name type="scientific">Strongyloides papillosus</name>
    <name type="common">Intestinal threadworm</name>
    <dbReference type="NCBI Taxonomy" id="174720"/>
    <lineage>
        <taxon>Eukaryota</taxon>
        <taxon>Metazoa</taxon>
        <taxon>Ecdysozoa</taxon>
        <taxon>Nematoda</taxon>
        <taxon>Chromadorea</taxon>
        <taxon>Rhabditida</taxon>
        <taxon>Tylenchina</taxon>
        <taxon>Panagrolaimomorpha</taxon>
        <taxon>Strongyloidoidea</taxon>
        <taxon>Strongyloididae</taxon>
        <taxon>Strongyloides</taxon>
    </lineage>
</organism>
<dbReference type="PANTHER" id="PTHR47117">
    <property type="entry name" value="STAR-RELATED LIPID TRANSFER PROTEIN 9"/>
    <property type="match status" value="1"/>
</dbReference>
<evidence type="ECO:0000313" key="8">
    <source>
        <dbReference type="Proteomes" id="UP000046392"/>
    </source>
</evidence>
<feature type="coiled-coil region" evidence="6">
    <location>
        <begin position="364"/>
        <end position="408"/>
    </location>
</feature>
<dbReference type="InterPro" id="IPR027417">
    <property type="entry name" value="P-loop_NTPase"/>
</dbReference>
<dbReference type="Pfam" id="PF00225">
    <property type="entry name" value="Kinesin"/>
    <property type="match status" value="1"/>
</dbReference>
<dbReference type="Pfam" id="PF00498">
    <property type="entry name" value="FHA"/>
    <property type="match status" value="1"/>
</dbReference>
<comment type="similarity">
    <text evidence="5">Belongs to the TRAFAC class myosin-kinesin ATPase superfamily. Kinesin family.</text>
</comment>
<dbReference type="InterPro" id="IPR019821">
    <property type="entry name" value="Kinesin_motor_CS"/>
</dbReference>
<sequence>MTVDGVERVKVAIRTRPLNKREIDLGTKCCVNFSSTSQIVLSQPLEEGKSPKVFSFDHCFNSTDPHSATFINQEDVFENLGKDVVDNAFAGYNACIFAYGQTGSGKSYTMMGTSTNPGIIPRLCNNIFERIDIENKENVSCKVEVSYMEIYNEKVRDLLDPKNSTKRPLKVREHKILGPTVDGLSVLAVSSFEQINQLIDEGNKSRTVAATNMNAQSSRSHAVFTIRLTQTIKQKDKDFSGEKVAKISLVDLAGSERAQKTGAVGKRLEEGGNINKSLTTLGMVISALAEKSGKKDKFVPYRDSVLTWLLKDNLGGNSKTIMIATISPSSDNYDETLSTLRYADRAKSIENHAIINEDPNAKIIRELREEVENLRQQISQTMEQKSETQELRERLAESERIVSQMNKSWEERLKETDIIYAERQKDLAEIVNLNADPSMNELLVYYINQKAYVGCSESSENGIKNDFLLQGLGVQPYHAKLEVCDDEGTGQQKLFIEPLAENARICVNGRLINQKTLLRNGFRLLIGNNHFFKVNCPKDDKSNLASTNSMIASIMEESFFDYDKAWSEVNTSDLGCNSGIEAVDDYIEHLTLKHHEDKQAALEKQYEEFERYIQTLSTSITAPSTPMTPGSGFILTSPIAGTPSCTLPSVSFPSNPKVADKTKFFKWAQKREELFKESLEKLKKEIMRAHALVREANMISEEINGKRRGMIRYDVTLQIPAANLRPSKIKVGNSVSEPVIVVKRDGMSGYQLWSLEQLENKLIDMREMYNERFNINIDSSVSSDTSTPSSDEAIESDVDCFEEIHDIGRYQKNYVFDSQEKHSLIGVANVFLEVLFHEMKLNYKVPIISQQGEVCGKLHIEVYRLPDNNCSKMIDSMSESIDSTDSVDSGSWRVHGCGDSNTFIGKTITCRVRIKKASNLPIVLSNFVFCQYSFFNISEMLVVAPKYEPNATVNNGNFEFDHEKDFQVVVNEEFLEYIQEDALSIEVWGHRSSGFGPDTTINKEEEFDLAQKQKSLQERWIEVTRRLELSVSIKELNDNGEYRNVEVSTNNDIACGGIYQLKQGQQRRIDVSISERNDHGNLPLMISEITSVSIGSIFVANCDKNENFDSYQEEDLDMIKDLWATALKERHKYLSKQISMINEKGSKKTGKDTEREKSLITQWMILTEERNAVSVPATNSSIPGAPSDISVPLGCEKHVPVVFLNIDTEEMNAFNDYSSNHDHNNPTKIIGLSSQLPRENFMTMLQLHIIEKNDAELRVSCPWDSSIHGESCLNCVSNSNEKIFGIVKVSVRITQPVPMEIVLRKRICMSVYKKPSLTEMLIKKIVRNENVYSTKVFYDVVAQIPKSSLEMENRESLALLAASTDDEEFHKNKVSSGLLYNSSNEEDIISLEKQMKYIETYTKTIQDVECMLKLDRLRQEAAMFNMIPRNERAQRLSFGNPSNSFRMKRTISLPNSISNSLPPIASKYSANGISDIIESSFCDRSNMDTSMVSSSGVSSMCKFS</sequence>
<keyword evidence="3 6" id="KW-0175">Coiled coil</keyword>
<accession>A0A0N5B8A5</accession>
<dbReference type="InterPro" id="IPR022140">
    <property type="entry name" value="Kinesin-like_KIF1-typ"/>
</dbReference>
<dbReference type="PRINTS" id="PR00380">
    <property type="entry name" value="KINESINHEAVY"/>
</dbReference>
<keyword evidence="4 5" id="KW-0505">Motor protein</keyword>
<dbReference type="InterPro" id="IPR036961">
    <property type="entry name" value="Kinesin_motor_dom_sf"/>
</dbReference>
<dbReference type="CDD" id="cd01365">
    <property type="entry name" value="KISc_KIF1A_KIF1B"/>
    <property type="match status" value="1"/>
</dbReference>
<feature type="domain" description="Kinesin motor" evidence="7">
    <location>
        <begin position="8"/>
        <end position="349"/>
    </location>
</feature>
<dbReference type="WBParaSite" id="SPAL_0000227800.1">
    <property type="protein sequence ID" value="SPAL_0000227800.1"/>
    <property type="gene ID" value="SPAL_0000227800"/>
</dbReference>
<feature type="binding site" evidence="5">
    <location>
        <begin position="100"/>
        <end position="107"/>
    </location>
    <ligand>
        <name>ATP</name>
        <dbReference type="ChEBI" id="CHEBI:30616"/>
    </ligand>
</feature>
<evidence type="ECO:0000256" key="2">
    <source>
        <dbReference type="ARBA" id="ARBA00022840"/>
    </source>
</evidence>
<protein>
    <submittedName>
        <fullName evidence="9">Kinesin motor domain-containing protein</fullName>
    </submittedName>
</protein>
<dbReference type="GO" id="GO:0008017">
    <property type="term" value="F:microtubule binding"/>
    <property type="evidence" value="ECO:0007669"/>
    <property type="project" value="InterPro"/>
</dbReference>
<keyword evidence="8" id="KW-1185">Reference proteome</keyword>
<proteinExistence type="inferred from homology"/>
<dbReference type="Proteomes" id="UP000046392">
    <property type="component" value="Unplaced"/>
</dbReference>
<dbReference type="PROSITE" id="PS00411">
    <property type="entry name" value="KINESIN_MOTOR_1"/>
    <property type="match status" value="1"/>
</dbReference>
<dbReference type="STRING" id="174720.A0A0N5B8A5"/>
<name>A0A0N5B8A5_STREA</name>
<dbReference type="GO" id="GO:0007018">
    <property type="term" value="P:microtubule-based movement"/>
    <property type="evidence" value="ECO:0007669"/>
    <property type="project" value="InterPro"/>
</dbReference>
<evidence type="ECO:0000313" key="9">
    <source>
        <dbReference type="WBParaSite" id="SPAL_0000227800.1"/>
    </source>
</evidence>
<evidence type="ECO:0000259" key="7">
    <source>
        <dbReference type="PROSITE" id="PS50067"/>
    </source>
</evidence>
<dbReference type="PROSITE" id="PS50067">
    <property type="entry name" value="KINESIN_MOTOR_2"/>
    <property type="match status" value="1"/>
</dbReference>
<dbReference type="GO" id="GO:0005524">
    <property type="term" value="F:ATP binding"/>
    <property type="evidence" value="ECO:0007669"/>
    <property type="project" value="UniProtKB-UniRule"/>
</dbReference>
<dbReference type="SUPFAM" id="SSF49562">
    <property type="entry name" value="C2 domain (Calcium/lipid-binding domain, CaLB)"/>
    <property type="match status" value="1"/>
</dbReference>
<dbReference type="Gene3D" id="2.60.200.20">
    <property type="match status" value="1"/>
</dbReference>
<evidence type="ECO:0000256" key="3">
    <source>
        <dbReference type="ARBA" id="ARBA00023054"/>
    </source>
</evidence>
<dbReference type="Pfam" id="PF12473">
    <property type="entry name" value="DUF3694"/>
    <property type="match status" value="1"/>
</dbReference>
<dbReference type="FunFam" id="3.40.850.10:FF:000139">
    <property type="entry name" value="Kinesin-like protein"/>
    <property type="match status" value="1"/>
</dbReference>
<dbReference type="InterPro" id="IPR022164">
    <property type="entry name" value="Kinesin-like"/>
</dbReference>
<dbReference type="InterPro" id="IPR001752">
    <property type="entry name" value="Kinesin_motor_dom"/>
</dbReference>
<reference evidence="9" key="1">
    <citation type="submission" date="2017-02" db="UniProtKB">
        <authorList>
            <consortium name="WormBaseParasite"/>
        </authorList>
    </citation>
    <scope>IDENTIFICATION</scope>
</reference>
<dbReference type="Pfam" id="PF12423">
    <property type="entry name" value="KIF1B"/>
    <property type="match status" value="1"/>
</dbReference>
<dbReference type="SMART" id="SM00129">
    <property type="entry name" value="KISc"/>
    <property type="match status" value="1"/>
</dbReference>
<dbReference type="SUPFAM" id="SSF49879">
    <property type="entry name" value="SMAD/FHA domain"/>
    <property type="match status" value="1"/>
</dbReference>
<evidence type="ECO:0000256" key="4">
    <source>
        <dbReference type="ARBA" id="ARBA00023175"/>
    </source>
</evidence>
<keyword evidence="2 5" id="KW-0067">ATP-binding</keyword>